<dbReference type="Proteomes" id="UP001454036">
    <property type="component" value="Unassembled WGS sequence"/>
</dbReference>
<dbReference type="EMBL" id="BAABME010038285">
    <property type="protein sequence ID" value="GAA0166144.1"/>
    <property type="molecule type" value="Genomic_DNA"/>
</dbReference>
<name>A0AAV3QPZ1_LITER</name>
<evidence type="ECO:0000259" key="1">
    <source>
        <dbReference type="Pfam" id="PF00078"/>
    </source>
</evidence>
<proteinExistence type="predicted"/>
<dbReference type="AlphaFoldDB" id="A0AAV3QPZ1"/>
<accession>A0AAV3QPZ1</accession>
<sequence length="334" mass="37596">MEPTSDHCPVITSVVRVTHDGTRPFKFFNMWTKHQEFLDICATNWVKIVYGSAQFKLCIKLKALKKPLQVLNRKEFGGISQKASSAKAEFQEAFDCLVEDPDNADKGTKYYHALINKNRARSHISYIVKEDGSKTTSSMEMTDLFMEFYKGLFGTRRLSEPIDLGILGKGPCVPCDDTDGLVAPITGEEANWDLVGYDLIQSVQEFFSTGKLLKQINHTIVALIPKTNHDPKVGKFRPIGCTNVIYKTITKILTKRMTSFLSSIVDPGQTAFVKGRNISDNVFLDQEIVCGYKVKRNSPRCMTMLDIRKAYDTVSWDFVEKVLLGLGFSTKFVG</sequence>
<organism evidence="2 3">
    <name type="scientific">Lithospermum erythrorhizon</name>
    <name type="common">Purple gromwell</name>
    <name type="synonym">Lithospermum officinale var. erythrorhizon</name>
    <dbReference type="NCBI Taxonomy" id="34254"/>
    <lineage>
        <taxon>Eukaryota</taxon>
        <taxon>Viridiplantae</taxon>
        <taxon>Streptophyta</taxon>
        <taxon>Embryophyta</taxon>
        <taxon>Tracheophyta</taxon>
        <taxon>Spermatophyta</taxon>
        <taxon>Magnoliopsida</taxon>
        <taxon>eudicotyledons</taxon>
        <taxon>Gunneridae</taxon>
        <taxon>Pentapetalae</taxon>
        <taxon>asterids</taxon>
        <taxon>lamiids</taxon>
        <taxon>Boraginales</taxon>
        <taxon>Boraginaceae</taxon>
        <taxon>Boraginoideae</taxon>
        <taxon>Lithospermeae</taxon>
        <taxon>Lithospermum</taxon>
    </lineage>
</organism>
<evidence type="ECO:0000313" key="2">
    <source>
        <dbReference type="EMBL" id="GAA0166144.1"/>
    </source>
</evidence>
<dbReference type="InterPro" id="IPR043502">
    <property type="entry name" value="DNA/RNA_pol_sf"/>
</dbReference>
<dbReference type="SUPFAM" id="SSF56672">
    <property type="entry name" value="DNA/RNA polymerases"/>
    <property type="match status" value="1"/>
</dbReference>
<keyword evidence="3" id="KW-1185">Reference proteome</keyword>
<gene>
    <name evidence="2" type="ORF">LIER_43748</name>
</gene>
<dbReference type="PANTHER" id="PTHR19446">
    <property type="entry name" value="REVERSE TRANSCRIPTASES"/>
    <property type="match status" value="1"/>
</dbReference>
<dbReference type="CDD" id="cd01650">
    <property type="entry name" value="RT_nLTR_like"/>
    <property type="match status" value="1"/>
</dbReference>
<dbReference type="InterPro" id="IPR000477">
    <property type="entry name" value="RT_dom"/>
</dbReference>
<reference evidence="2 3" key="1">
    <citation type="submission" date="2024-01" db="EMBL/GenBank/DDBJ databases">
        <title>The complete chloroplast genome sequence of Lithospermum erythrorhizon: insights into the phylogenetic relationship among Boraginaceae species and the maternal lineages of purple gromwells.</title>
        <authorList>
            <person name="Okada T."/>
            <person name="Watanabe K."/>
        </authorList>
    </citation>
    <scope>NUCLEOTIDE SEQUENCE [LARGE SCALE GENOMIC DNA]</scope>
</reference>
<comment type="caution">
    <text evidence="2">The sequence shown here is derived from an EMBL/GenBank/DDBJ whole genome shotgun (WGS) entry which is preliminary data.</text>
</comment>
<protein>
    <recommendedName>
        <fullName evidence="1">Reverse transcriptase domain-containing protein</fullName>
    </recommendedName>
</protein>
<dbReference type="Pfam" id="PF00078">
    <property type="entry name" value="RVT_1"/>
    <property type="match status" value="1"/>
</dbReference>
<evidence type="ECO:0000313" key="3">
    <source>
        <dbReference type="Proteomes" id="UP001454036"/>
    </source>
</evidence>
<feature type="domain" description="Reverse transcriptase" evidence="1">
    <location>
        <begin position="224"/>
        <end position="324"/>
    </location>
</feature>